<evidence type="ECO:0000256" key="1">
    <source>
        <dbReference type="SAM" id="MobiDB-lite"/>
    </source>
</evidence>
<evidence type="ECO:0000313" key="2">
    <source>
        <dbReference type="EMBL" id="GBF89792.1"/>
    </source>
</evidence>
<protein>
    <submittedName>
        <fullName evidence="2">Uncharacterized protein</fullName>
    </submittedName>
</protein>
<evidence type="ECO:0000313" key="3">
    <source>
        <dbReference type="Proteomes" id="UP000247498"/>
    </source>
</evidence>
<name>A0A2V0NSZ9_9CHLO</name>
<organism evidence="2 3">
    <name type="scientific">Raphidocelis subcapitata</name>
    <dbReference type="NCBI Taxonomy" id="307507"/>
    <lineage>
        <taxon>Eukaryota</taxon>
        <taxon>Viridiplantae</taxon>
        <taxon>Chlorophyta</taxon>
        <taxon>core chlorophytes</taxon>
        <taxon>Chlorophyceae</taxon>
        <taxon>CS clade</taxon>
        <taxon>Sphaeropleales</taxon>
        <taxon>Selenastraceae</taxon>
        <taxon>Raphidocelis</taxon>
    </lineage>
</organism>
<comment type="caution">
    <text evidence="2">The sequence shown here is derived from an EMBL/GenBank/DDBJ whole genome shotgun (WGS) entry which is preliminary data.</text>
</comment>
<gene>
    <name evidence="2" type="ORF">Rsub_02962</name>
</gene>
<feature type="compositionally biased region" description="Basic and acidic residues" evidence="1">
    <location>
        <begin position="150"/>
        <end position="164"/>
    </location>
</feature>
<reference evidence="2 3" key="1">
    <citation type="journal article" date="2018" name="Sci. Rep.">
        <title>Raphidocelis subcapitata (=Pseudokirchneriella subcapitata) provides an insight into genome evolution and environmental adaptations in the Sphaeropleales.</title>
        <authorList>
            <person name="Suzuki S."/>
            <person name="Yamaguchi H."/>
            <person name="Nakajima N."/>
            <person name="Kawachi M."/>
        </authorList>
    </citation>
    <scope>NUCLEOTIDE SEQUENCE [LARGE SCALE GENOMIC DNA]</scope>
    <source>
        <strain evidence="2 3">NIES-35</strain>
    </source>
</reference>
<sequence>MFLSARTALASARSQAAAAAAAAAARHHPLHQLLARALPRPGQRAMGHGSHTSDNNPEVLAKEKQRNLEGRCPEVVPGTPGWNPALASESEAVVKAERAPSMDMEQLQQHSIEALGALESTHPDAAGTPRAHEGPVPGAHDPSGSQAIKDNLRYDKTQPGRQPE</sequence>
<dbReference type="InParanoid" id="A0A2V0NSZ9"/>
<dbReference type="OrthoDB" id="529205at2759"/>
<proteinExistence type="predicted"/>
<keyword evidence="3" id="KW-1185">Reference proteome</keyword>
<accession>A0A2V0NSZ9</accession>
<feature type="region of interest" description="Disordered" evidence="1">
    <location>
        <begin position="71"/>
        <end position="164"/>
    </location>
</feature>
<dbReference type="EMBL" id="BDRX01000012">
    <property type="protein sequence ID" value="GBF89792.1"/>
    <property type="molecule type" value="Genomic_DNA"/>
</dbReference>
<dbReference type="AlphaFoldDB" id="A0A2V0NSZ9"/>
<dbReference type="Proteomes" id="UP000247498">
    <property type="component" value="Unassembled WGS sequence"/>
</dbReference>